<dbReference type="PANTHER" id="PTHR43471">
    <property type="entry name" value="ABC TRANSPORTER PERMEASE"/>
    <property type="match status" value="1"/>
</dbReference>
<evidence type="ECO:0000256" key="1">
    <source>
        <dbReference type="SAM" id="Phobius"/>
    </source>
</evidence>
<feature type="transmembrane region" description="Helical" evidence="1">
    <location>
        <begin position="50"/>
        <end position="75"/>
    </location>
</feature>
<feature type="transmembrane region" description="Helical" evidence="1">
    <location>
        <begin position="174"/>
        <end position="197"/>
    </location>
</feature>
<dbReference type="AlphaFoldDB" id="A0A9J6PMD8"/>
<keyword evidence="1" id="KW-0812">Transmembrane</keyword>
<sequence length="273" mass="27622">MSAVLAIAAAELAIARRNLWIAIATALMVLFSAVLTFAGSGPTGTLGVDLLTVAVTSLTTLSVYIVPLIALLLAFDAVAGEAERGTLALILSYPVPRAAILGGKFLAHLLVLAGALATGYAVAGGMAWTLDRVSGESLAALLRLFWTACLLGAAFLGLGYAVSARVRNPGAAAGLAIALWLVFVVLYDLGLLGALVADAGGAFTQTVFPWLLIGNPADAFRLANLPQGEVAALASGVAGASRAVSGAMALASLAIWPAGALLLAWAAFRRVMP</sequence>
<accession>A0A9J6PMD8</accession>
<feature type="transmembrane region" description="Helical" evidence="1">
    <location>
        <begin position="140"/>
        <end position="162"/>
    </location>
</feature>
<keyword evidence="3" id="KW-1185">Reference proteome</keyword>
<dbReference type="RefSeq" id="WP_269333800.1">
    <property type="nucleotide sequence ID" value="NZ_JAMZFT010000004.1"/>
</dbReference>
<dbReference type="Pfam" id="PF12679">
    <property type="entry name" value="ABC2_membrane_2"/>
    <property type="match status" value="1"/>
</dbReference>
<feature type="transmembrane region" description="Helical" evidence="1">
    <location>
        <begin position="19"/>
        <end position="38"/>
    </location>
</feature>
<keyword evidence="1" id="KW-1133">Transmembrane helix</keyword>
<name>A0A9J6PMD8_9PROT</name>
<dbReference type="PANTHER" id="PTHR43471:SF1">
    <property type="entry name" value="ABC TRANSPORTER PERMEASE PROTEIN NOSY-RELATED"/>
    <property type="match status" value="1"/>
</dbReference>
<reference evidence="2" key="1">
    <citation type="submission" date="2022-06" db="EMBL/GenBank/DDBJ databases">
        <title>Isolation and Genomics of Futiania mangrovii gen. nov., sp. nov., a Rare and Metabolically-versatile member in the Class Alphaproteobacteria.</title>
        <authorList>
            <person name="Liu L."/>
            <person name="Huang W.-C."/>
            <person name="Pan J."/>
            <person name="Li J."/>
            <person name="Huang Y."/>
            <person name="Du H."/>
            <person name="Liu Y."/>
            <person name="Li M."/>
        </authorList>
    </citation>
    <scope>NUCLEOTIDE SEQUENCE</scope>
    <source>
        <strain evidence="2">FT118</strain>
    </source>
</reference>
<evidence type="ECO:0000313" key="2">
    <source>
        <dbReference type="EMBL" id="MCP1337839.1"/>
    </source>
</evidence>
<gene>
    <name evidence="2" type="ORF">NJQ99_15565</name>
</gene>
<feature type="transmembrane region" description="Helical" evidence="1">
    <location>
        <begin position="247"/>
        <end position="268"/>
    </location>
</feature>
<feature type="transmembrane region" description="Helical" evidence="1">
    <location>
        <begin position="105"/>
        <end position="128"/>
    </location>
</feature>
<dbReference type="GO" id="GO:0140359">
    <property type="term" value="F:ABC-type transporter activity"/>
    <property type="evidence" value="ECO:0007669"/>
    <property type="project" value="InterPro"/>
</dbReference>
<keyword evidence="1" id="KW-0472">Membrane</keyword>
<protein>
    <submittedName>
        <fullName evidence="2">ABC transporter permease</fullName>
    </submittedName>
</protein>
<comment type="caution">
    <text evidence="2">The sequence shown here is derived from an EMBL/GenBank/DDBJ whole genome shotgun (WGS) entry which is preliminary data.</text>
</comment>
<dbReference type="Proteomes" id="UP001055804">
    <property type="component" value="Unassembled WGS sequence"/>
</dbReference>
<dbReference type="EMBL" id="JAMZFT010000004">
    <property type="protein sequence ID" value="MCP1337839.1"/>
    <property type="molecule type" value="Genomic_DNA"/>
</dbReference>
<organism evidence="2 3">
    <name type="scientific">Futiania mangrovi</name>
    <dbReference type="NCBI Taxonomy" id="2959716"/>
    <lineage>
        <taxon>Bacteria</taxon>
        <taxon>Pseudomonadati</taxon>
        <taxon>Pseudomonadota</taxon>
        <taxon>Alphaproteobacteria</taxon>
        <taxon>Futianiales</taxon>
        <taxon>Futianiaceae</taxon>
        <taxon>Futiania</taxon>
    </lineage>
</organism>
<proteinExistence type="predicted"/>
<evidence type="ECO:0000313" key="3">
    <source>
        <dbReference type="Proteomes" id="UP001055804"/>
    </source>
</evidence>
<dbReference type="GO" id="GO:0005886">
    <property type="term" value="C:plasma membrane"/>
    <property type="evidence" value="ECO:0007669"/>
    <property type="project" value="UniProtKB-SubCell"/>
</dbReference>